<evidence type="ECO:0000313" key="1">
    <source>
        <dbReference type="EMBL" id="CAD7005250.1"/>
    </source>
</evidence>
<gene>
    <name evidence="1" type="ORF">CCAP1982_LOCUS13607</name>
</gene>
<name>A0A811V2G9_CERCA</name>
<proteinExistence type="predicted"/>
<dbReference type="AlphaFoldDB" id="A0A811V2G9"/>
<protein>
    <submittedName>
        <fullName evidence="1">(Mediterranean fruit fly) hypothetical protein</fullName>
    </submittedName>
</protein>
<accession>A0A811V2G9</accession>
<evidence type="ECO:0000313" key="2">
    <source>
        <dbReference type="Proteomes" id="UP000606786"/>
    </source>
</evidence>
<keyword evidence="2" id="KW-1185">Reference proteome</keyword>
<organism evidence="1 2">
    <name type="scientific">Ceratitis capitata</name>
    <name type="common">Mediterranean fruit fly</name>
    <name type="synonym">Tephritis capitata</name>
    <dbReference type="NCBI Taxonomy" id="7213"/>
    <lineage>
        <taxon>Eukaryota</taxon>
        <taxon>Metazoa</taxon>
        <taxon>Ecdysozoa</taxon>
        <taxon>Arthropoda</taxon>
        <taxon>Hexapoda</taxon>
        <taxon>Insecta</taxon>
        <taxon>Pterygota</taxon>
        <taxon>Neoptera</taxon>
        <taxon>Endopterygota</taxon>
        <taxon>Diptera</taxon>
        <taxon>Brachycera</taxon>
        <taxon>Muscomorpha</taxon>
        <taxon>Tephritoidea</taxon>
        <taxon>Tephritidae</taxon>
        <taxon>Ceratitis</taxon>
        <taxon>Ceratitis</taxon>
    </lineage>
</organism>
<sequence>MPAPHSAFNVTKTAYSLLNDIQFAKGHVFENLVYYQTVRKIPPDSDRGKRLQSQLALGVLIAFSEIFYNIGRLLSMCSVVWFALIFPPAKNFFRVNKRIVNKSTSTNHFLPIDNTPRFLTSNDHLRSSDLPHPIHPPPSSRSVVGHVFHFSALPATQRRQRPATASAASATGSGHKIGNFQCLTWIKKSRQQQNSNYNNNN</sequence>
<dbReference type="Proteomes" id="UP000606786">
    <property type="component" value="Unassembled WGS sequence"/>
</dbReference>
<reference evidence="1" key="1">
    <citation type="submission" date="2020-11" db="EMBL/GenBank/DDBJ databases">
        <authorList>
            <person name="Whitehead M."/>
        </authorList>
    </citation>
    <scope>NUCLEOTIDE SEQUENCE</scope>
    <source>
        <strain evidence="1">EGII</strain>
    </source>
</reference>
<dbReference type="EMBL" id="CAJHJT010000034">
    <property type="protein sequence ID" value="CAD7005250.1"/>
    <property type="molecule type" value="Genomic_DNA"/>
</dbReference>
<comment type="caution">
    <text evidence="1">The sequence shown here is derived from an EMBL/GenBank/DDBJ whole genome shotgun (WGS) entry which is preliminary data.</text>
</comment>